<dbReference type="FunFam" id="3.40.50.2300:FF:000001">
    <property type="entry name" value="DNA-binding response regulator PhoB"/>
    <property type="match status" value="1"/>
</dbReference>
<comment type="subcellular location">
    <subcellularLocation>
        <location evidence="1">Cytoplasm</location>
    </subcellularLocation>
</comment>
<evidence type="ECO:0000256" key="5">
    <source>
        <dbReference type="ARBA" id="ARBA00023015"/>
    </source>
</evidence>
<dbReference type="Proteomes" id="UP000637720">
    <property type="component" value="Unassembled WGS sequence"/>
</dbReference>
<evidence type="ECO:0000313" key="14">
    <source>
        <dbReference type="Proteomes" id="UP000637720"/>
    </source>
</evidence>
<dbReference type="CDD" id="cd17574">
    <property type="entry name" value="REC_OmpR"/>
    <property type="match status" value="1"/>
</dbReference>
<dbReference type="PANTHER" id="PTHR48111">
    <property type="entry name" value="REGULATOR OF RPOS"/>
    <property type="match status" value="1"/>
</dbReference>
<dbReference type="AlphaFoldDB" id="A0A8J3B4R8"/>
<keyword evidence="4" id="KW-0902">Two-component regulatory system</keyword>
<evidence type="ECO:0000256" key="4">
    <source>
        <dbReference type="ARBA" id="ARBA00023012"/>
    </source>
</evidence>
<dbReference type="Pfam" id="PF00486">
    <property type="entry name" value="Trans_reg_C"/>
    <property type="match status" value="1"/>
</dbReference>
<evidence type="ECO:0000256" key="1">
    <source>
        <dbReference type="ARBA" id="ARBA00004496"/>
    </source>
</evidence>
<dbReference type="EMBL" id="BMOF01000005">
    <property type="protein sequence ID" value="GGJ94266.1"/>
    <property type="molecule type" value="Genomic_DNA"/>
</dbReference>
<evidence type="ECO:0000256" key="3">
    <source>
        <dbReference type="ARBA" id="ARBA00022553"/>
    </source>
</evidence>
<accession>A0A8J3B4R8</accession>
<evidence type="ECO:0000256" key="6">
    <source>
        <dbReference type="ARBA" id="ARBA00023125"/>
    </source>
</evidence>
<dbReference type="GO" id="GO:0000976">
    <property type="term" value="F:transcription cis-regulatory region binding"/>
    <property type="evidence" value="ECO:0007669"/>
    <property type="project" value="TreeGrafter"/>
</dbReference>
<dbReference type="FunFam" id="1.10.10.10:FF:000018">
    <property type="entry name" value="DNA-binding response regulator ResD"/>
    <property type="match status" value="1"/>
</dbReference>
<feature type="domain" description="Response regulatory" evidence="11">
    <location>
        <begin position="10"/>
        <end position="123"/>
    </location>
</feature>
<keyword evidence="7" id="KW-0010">Activator</keyword>
<sequence length="242" mass="27972">MAMPQNETVHILVVDDEERIRRLLRMYLEREGYVIDEAADGVEALQKALETDYDLIILDLMLPGMDGIDVCRKLRERKATPVLMLTARGEETSRVEGFEAGTDDYVVKPFSPREVVLRVKALLRRSSPTAYLRTDTHARNIIVLPNLIIDHDAHRVTVGDQDVNLTPKEYELLHFLAQHPDKVFTREELLREVWHYEFFGDLRTVDTHIKRLREKLNKASPKAAEMIVTVWGVGYKLEVPRT</sequence>
<dbReference type="Gene3D" id="3.40.50.2300">
    <property type="match status" value="1"/>
</dbReference>
<keyword evidence="8" id="KW-0804">Transcription</keyword>
<dbReference type="Gene3D" id="6.10.250.690">
    <property type="match status" value="1"/>
</dbReference>
<evidence type="ECO:0000259" key="11">
    <source>
        <dbReference type="PROSITE" id="PS50110"/>
    </source>
</evidence>
<dbReference type="InterPro" id="IPR001789">
    <property type="entry name" value="Sig_transdc_resp-reg_receiver"/>
</dbReference>
<dbReference type="Pfam" id="PF00072">
    <property type="entry name" value="Response_reg"/>
    <property type="match status" value="1"/>
</dbReference>
<dbReference type="InterPro" id="IPR039420">
    <property type="entry name" value="WalR-like"/>
</dbReference>
<dbReference type="InterPro" id="IPR036388">
    <property type="entry name" value="WH-like_DNA-bd_sf"/>
</dbReference>
<evidence type="ECO:0000259" key="12">
    <source>
        <dbReference type="PROSITE" id="PS51755"/>
    </source>
</evidence>
<protein>
    <submittedName>
        <fullName evidence="13">Transcriptional regulatory protein ResD</fullName>
    </submittedName>
</protein>
<dbReference type="InterPro" id="IPR011006">
    <property type="entry name" value="CheY-like_superfamily"/>
</dbReference>
<evidence type="ECO:0000256" key="9">
    <source>
        <dbReference type="PROSITE-ProRule" id="PRU00169"/>
    </source>
</evidence>
<feature type="DNA-binding region" description="OmpR/PhoB-type" evidence="10">
    <location>
        <begin position="139"/>
        <end position="239"/>
    </location>
</feature>
<reference evidence="13" key="2">
    <citation type="submission" date="2020-09" db="EMBL/GenBank/DDBJ databases">
        <authorList>
            <person name="Sun Q."/>
            <person name="Ohkuma M."/>
        </authorList>
    </citation>
    <scope>NUCLEOTIDE SEQUENCE</scope>
    <source>
        <strain evidence="13">JCM 14719</strain>
    </source>
</reference>
<dbReference type="PANTHER" id="PTHR48111:SF44">
    <property type="entry name" value="TRANSCRIPTIONAL REGULATORY PROTEIN RESD"/>
    <property type="match status" value="1"/>
</dbReference>
<comment type="caution">
    <text evidence="13">The sequence shown here is derived from an EMBL/GenBank/DDBJ whole genome shotgun (WGS) entry which is preliminary data.</text>
</comment>
<dbReference type="GO" id="GO:0032993">
    <property type="term" value="C:protein-DNA complex"/>
    <property type="evidence" value="ECO:0007669"/>
    <property type="project" value="TreeGrafter"/>
</dbReference>
<dbReference type="Gene3D" id="1.10.10.10">
    <property type="entry name" value="Winged helix-like DNA-binding domain superfamily/Winged helix DNA-binding domain"/>
    <property type="match status" value="1"/>
</dbReference>
<dbReference type="GO" id="GO:0000156">
    <property type="term" value="F:phosphorelay response regulator activity"/>
    <property type="evidence" value="ECO:0007669"/>
    <property type="project" value="TreeGrafter"/>
</dbReference>
<evidence type="ECO:0000256" key="8">
    <source>
        <dbReference type="ARBA" id="ARBA00023163"/>
    </source>
</evidence>
<dbReference type="GO" id="GO:0006355">
    <property type="term" value="P:regulation of DNA-templated transcription"/>
    <property type="evidence" value="ECO:0007669"/>
    <property type="project" value="InterPro"/>
</dbReference>
<dbReference type="SUPFAM" id="SSF52172">
    <property type="entry name" value="CheY-like"/>
    <property type="match status" value="1"/>
</dbReference>
<organism evidence="13 14">
    <name type="scientific">Calditerricola satsumensis</name>
    <dbReference type="NCBI Taxonomy" id="373054"/>
    <lineage>
        <taxon>Bacteria</taxon>
        <taxon>Bacillati</taxon>
        <taxon>Bacillota</taxon>
        <taxon>Bacilli</taxon>
        <taxon>Bacillales</taxon>
        <taxon>Bacillaceae</taxon>
        <taxon>Calditerricola</taxon>
    </lineage>
</organism>
<dbReference type="SMART" id="SM00862">
    <property type="entry name" value="Trans_reg_C"/>
    <property type="match status" value="1"/>
</dbReference>
<dbReference type="InterPro" id="IPR016032">
    <property type="entry name" value="Sig_transdc_resp-reg_C-effctor"/>
</dbReference>
<reference evidence="13" key="1">
    <citation type="journal article" date="2014" name="Int. J. Syst. Evol. Microbiol.">
        <title>Complete genome sequence of Corynebacterium casei LMG S-19264T (=DSM 44701T), isolated from a smear-ripened cheese.</title>
        <authorList>
            <consortium name="US DOE Joint Genome Institute (JGI-PGF)"/>
            <person name="Walter F."/>
            <person name="Albersmeier A."/>
            <person name="Kalinowski J."/>
            <person name="Ruckert C."/>
        </authorList>
    </citation>
    <scope>NUCLEOTIDE SEQUENCE</scope>
    <source>
        <strain evidence="13">JCM 14719</strain>
    </source>
</reference>
<dbReference type="GO" id="GO:0005829">
    <property type="term" value="C:cytosol"/>
    <property type="evidence" value="ECO:0007669"/>
    <property type="project" value="TreeGrafter"/>
</dbReference>
<dbReference type="PROSITE" id="PS51755">
    <property type="entry name" value="OMPR_PHOB"/>
    <property type="match status" value="1"/>
</dbReference>
<keyword evidence="2" id="KW-0963">Cytoplasm</keyword>
<dbReference type="CDD" id="cd00383">
    <property type="entry name" value="trans_reg_C"/>
    <property type="match status" value="1"/>
</dbReference>
<evidence type="ECO:0000256" key="7">
    <source>
        <dbReference type="ARBA" id="ARBA00023159"/>
    </source>
</evidence>
<dbReference type="SUPFAM" id="SSF46894">
    <property type="entry name" value="C-terminal effector domain of the bipartite response regulators"/>
    <property type="match status" value="1"/>
</dbReference>
<evidence type="ECO:0000313" key="13">
    <source>
        <dbReference type="EMBL" id="GGJ94266.1"/>
    </source>
</evidence>
<feature type="domain" description="OmpR/PhoB-type" evidence="12">
    <location>
        <begin position="139"/>
        <end position="239"/>
    </location>
</feature>
<keyword evidence="6 10" id="KW-0238">DNA-binding</keyword>
<dbReference type="InterPro" id="IPR001867">
    <property type="entry name" value="OmpR/PhoB-type_DNA-bd"/>
</dbReference>
<dbReference type="PROSITE" id="PS50110">
    <property type="entry name" value="RESPONSE_REGULATORY"/>
    <property type="match status" value="1"/>
</dbReference>
<keyword evidence="3 9" id="KW-0597">Phosphoprotein</keyword>
<dbReference type="SMART" id="SM00448">
    <property type="entry name" value="REC"/>
    <property type="match status" value="1"/>
</dbReference>
<evidence type="ECO:0000256" key="2">
    <source>
        <dbReference type="ARBA" id="ARBA00022490"/>
    </source>
</evidence>
<keyword evidence="14" id="KW-1185">Reference proteome</keyword>
<gene>
    <name evidence="13" type="primary">resD</name>
    <name evidence="13" type="ORF">GCM10007043_05110</name>
</gene>
<proteinExistence type="predicted"/>
<keyword evidence="5" id="KW-0805">Transcription regulation</keyword>
<name>A0A8J3B4R8_9BACI</name>
<feature type="modified residue" description="4-aspartylphosphate" evidence="9">
    <location>
        <position position="59"/>
    </location>
</feature>
<evidence type="ECO:0000256" key="10">
    <source>
        <dbReference type="PROSITE-ProRule" id="PRU01091"/>
    </source>
</evidence>